<dbReference type="RefSeq" id="WP_011372046.1">
    <property type="nucleotide sequence ID" value="NC_007575.1"/>
</dbReference>
<keyword evidence="2" id="KW-1185">Reference proteome</keyword>
<dbReference type="KEGG" id="tdn:Suden_0411"/>
<proteinExistence type="predicted"/>
<evidence type="ECO:0000313" key="1">
    <source>
        <dbReference type="EMBL" id="ABB43692.1"/>
    </source>
</evidence>
<dbReference type="STRING" id="326298.Suden_0411"/>
<accession>Q30TI9</accession>
<name>Q30TI9_SULDN</name>
<dbReference type="EMBL" id="CP000153">
    <property type="protein sequence ID" value="ABB43692.1"/>
    <property type="molecule type" value="Genomic_DNA"/>
</dbReference>
<reference evidence="1 2" key="1">
    <citation type="journal article" date="2008" name="Appl. Environ. Microbiol.">
        <title>Genome of the epsilonproteobacterial chemolithoautotroph Sulfurimonas denitrificans.</title>
        <authorList>
            <person name="Sievert S.M."/>
            <person name="Scott K.M."/>
            <person name="Klotz M.G."/>
            <person name="Chain P.S.G."/>
            <person name="Hauser L.J."/>
            <person name="Hemp J."/>
            <person name="Huegler M."/>
            <person name="Land M."/>
            <person name="Lapidus A."/>
            <person name="Larimer F.W."/>
            <person name="Lucas S."/>
            <person name="Malfatti S.A."/>
            <person name="Meyer F."/>
            <person name="Paulsen I.T."/>
            <person name="Ren Q."/>
            <person name="Simon J."/>
            <person name="Bailey K."/>
            <person name="Diaz E."/>
            <person name="Fitzpatrick K.A."/>
            <person name="Glover B."/>
            <person name="Gwatney N."/>
            <person name="Korajkic A."/>
            <person name="Long A."/>
            <person name="Mobberley J.M."/>
            <person name="Pantry S.N."/>
            <person name="Pazder G."/>
            <person name="Peterson S."/>
            <person name="Quintanilla J.D."/>
            <person name="Sprinkle R."/>
            <person name="Stephens J."/>
            <person name="Thomas P."/>
            <person name="Vaughn R."/>
            <person name="Weber M.J."/>
            <person name="Wooten L.L."/>
        </authorList>
    </citation>
    <scope>NUCLEOTIDE SEQUENCE [LARGE SCALE GENOMIC DNA]</scope>
    <source>
        <strain evidence="2">ATCC 33889 / DSM 1251</strain>
    </source>
</reference>
<dbReference type="OrthoDB" id="5363773at2"/>
<gene>
    <name evidence="1" type="ordered locus">Suden_0411</name>
</gene>
<dbReference type="HOGENOM" id="CLU_417332_0_0_7"/>
<dbReference type="Proteomes" id="UP000002714">
    <property type="component" value="Chromosome"/>
</dbReference>
<protein>
    <submittedName>
        <fullName evidence="1">Uncharacterized protein</fullName>
    </submittedName>
</protein>
<organism evidence="1 2">
    <name type="scientific">Sulfurimonas denitrificans (strain ATCC 33889 / DSM 1251)</name>
    <name type="common">Thiomicrospira denitrificans (strain ATCC 33889 / DSM 1251)</name>
    <dbReference type="NCBI Taxonomy" id="326298"/>
    <lineage>
        <taxon>Bacteria</taxon>
        <taxon>Pseudomonadati</taxon>
        <taxon>Campylobacterota</taxon>
        <taxon>Epsilonproteobacteria</taxon>
        <taxon>Campylobacterales</taxon>
        <taxon>Sulfurimonadaceae</taxon>
        <taxon>Sulfurimonas</taxon>
    </lineage>
</organism>
<evidence type="ECO:0000313" key="2">
    <source>
        <dbReference type="Proteomes" id="UP000002714"/>
    </source>
</evidence>
<dbReference type="AlphaFoldDB" id="Q30TI9"/>
<sequence>MKYVEKISKFIALFIMAGLFTLPSLGATFREIQASRHVDYNNSFGIYTPVIGNYNSVRAGAVDVDYGDSDPLEPEHAKNALYTQIVAKAFNVDIISFDNDNKTPIAWSGDLTLSIVELSSSGDCSESTSLLSDLVVLNFSNEKYKSVTVTPTKASRNALFKMQTATASICSRDTFAIRPATFNIDSNEAGLLVGNHLYNFTFTAAHEGAPNTPSSNYTQEIGNSIDKLASMQLKVPAGCTLPIHVEDINLSVPFVDGEVSVEVLYPNVGSVEFKLSDNEWTVVSADQSKGDCIDGSAQNSSDDSGRVGCLIQGSKSFHFFPEKFTSTLSLENGSNDKSFTYLSNQREMSAPLKLNITATLYGGGVATNYTAGCFSRNIYTTLSLIVDKTLSNGTSQTRINFFDDLDVTSHLNNQILNSATFLTTENKFINGSSNVKVSINFQRNQTAAENPFTIAKNDFNITQVIDTNGVQGSDFNRTNDVNATFVYGRTNASRQRYGCAGLSCHENNANIYFESFCFGATCNRALLPNGASSRKINDARWYINDNHTSATDGNVTIVVQKDGTNIDANDTVDADDNPTGNPSTTRIRYDMSKGYPYKTTIQNEASPWLIYNESDPAATRNEFQVEFNNAGVWSGKYDTETTTKNSSAKDTNRRIIW</sequence>
<dbReference type="eggNOG" id="COG1195">
    <property type="taxonomic scope" value="Bacteria"/>
</dbReference>